<dbReference type="Pfam" id="PF12874">
    <property type="entry name" value="zf-met"/>
    <property type="match status" value="1"/>
</dbReference>
<keyword evidence="10" id="KW-1185">Reference proteome</keyword>
<evidence type="ECO:0000256" key="2">
    <source>
        <dbReference type="ARBA" id="ARBA00022723"/>
    </source>
</evidence>
<keyword evidence="2" id="KW-0479">Metal-binding</keyword>
<evidence type="ECO:0000256" key="7">
    <source>
        <dbReference type="SAM" id="MobiDB-lite"/>
    </source>
</evidence>
<dbReference type="Gene3D" id="3.30.160.60">
    <property type="entry name" value="Classic Zinc Finger"/>
    <property type="match status" value="1"/>
</dbReference>
<reference evidence="9 10" key="2">
    <citation type="journal article" date="2017" name="Nature">
        <title>The Apostasia genome and the evolution of orchids.</title>
        <authorList>
            <person name="Zhang G.Q."/>
            <person name="Liu K.W."/>
            <person name="Li Z."/>
            <person name="Lohaus R."/>
            <person name="Hsiao Y.Y."/>
            <person name="Niu S.C."/>
            <person name="Wang J.Y."/>
            <person name="Lin Y.C."/>
            <person name="Xu Q."/>
            <person name="Chen L.J."/>
            <person name="Yoshida K."/>
            <person name="Fujiwara S."/>
            <person name="Wang Z.W."/>
            <person name="Zhang Y.Q."/>
            <person name="Mitsuda N."/>
            <person name="Wang M."/>
            <person name="Liu G.H."/>
            <person name="Pecoraro L."/>
            <person name="Huang H.X."/>
            <person name="Xiao X.J."/>
            <person name="Lin M."/>
            <person name="Wu X.Y."/>
            <person name="Wu W.L."/>
            <person name="Chen Y.Y."/>
            <person name="Chang S.B."/>
            <person name="Sakamoto S."/>
            <person name="Ohme-Takagi M."/>
            <person name="Yagi M."/>
            <person name="Zeng S.J."/>
            <person name="Shen C.Y."/>
            <person name="Yeh C.M."/>
            <person name="Luo Y.B."/>
            <person name="Tsai W.C."/>
            <person name="Van de Peer Y."/>
            <person name="Liu Z.J."/>
        </authorList>
    </citation>
    <scope>NUCLEOTIDE SEQUENCE [LARGE SCALE GENOMIC DNA]</scope>
    <source>
        <tissue evidence="9">The whole plant</tissue>
    </source>
</reference>
<evidence type="ECO:0000256" key="5">
    <source>
        <dbReference type="ARBA" id="ARBA00022833"/>
    </source>
</evidence>
<dbReference type="InterPro" id="IPR051868">
    <property type="entry name" value="ZN346_ZMAT4"/>
</dbReference>
<evidence type="ECO:0000256" key="3">
    <source>
        <dbReference type="ARBA" id="ARBA00022737"/>
    </source>
</evidence>
<reference evidence="9 10" key="1">
    <citation type="journal article" date="2016" name="Sci. Rep.">
        <title>The Dendrobium catenatum Lindl. genome sequence provides insights into polysaccharide synthase, floral development and adaptive evolution.</title>
        <authorList>
            <person name="Zhang G.Q."/>
            <person name="Xu Q."/>
            <person name="Bian C."/>
            <person name="Tsai W.C."/>
            <person name="Yeh C.M."/>
            <person name="Liu K.W."/>
            <person name="Yoshida K."/>
            <person name="Zhang L.S."/>
            <person name="Chang S.B."/>
            <person name="Chen F."/>
            <person name="Shi Y."/>
            <person name="Su Y.Y."/>
            <person name="Zhang Y.Q."/>
            <person name="Chen L.J."/>
            <person name="Yin Y."/>
            <person name="Lin M."/>
            <person name="Huang H."/>
            <person name="Deng H."/>
            <person name="Wang Z.W."/>
            <person name="Zhu S.L."/>
            <person name="Zhao X."/>
            <person name="Deng C."/>
            <person name="Niu S.C."/>
            <person name="Huang J."/>
            <person name="Wang M."/>
            <person name="Liu G.H."/>
            <person name="Yang H.J."/>
            <person name="Xiao X.J."/>
            <person name="Hsiao Y.Y."/>
            <person name="Wu W.L."/>
            <person name="Chen Y.Y."/>
            <person name="Mitsuda N."/>
            <person name="Ohme-Takagi M."/>
            <person name="Luo Y.B."/>
            <person name="Van de Peer Y."/>
            <person name="Liu Z.J."/>
        </authorList>
    </citation>
    <scope>NUCLEOTIDE SEQUENCE [LARGE SCALE GENOMIC DNA]</scope>
    <source>
        <tissue evidence="9">The whole plant</tissue>
    </source>
</reference>
<gene>
    <name evidence="9" type="ORF">MA16_Dca020092</name>
</gene>
<name>A0A2I0X3N5_9ASPA</name>
<dbReference type="SUPFAM" id="SSF57667">
    <property type="entry name" value="beta-beta-alpha zinc fingers"/>
    <property type="match status" value="1"/>
</dbReference>
<dbReference type="PANTHER" id="PTHR46144:SF6">
    <property type="entry name" value="C2H2-TYPE DOMAIN-CONTAINING PROTEIN"/>
    <property type="match status" value="1"/>
</dbReference>
<dbReference type="AlphaFoldDB" id="A0A2I0X3N5"/>
<sequence>MQKLKGKIIPKLYANSKKNISVGQDQTTNAEAMKKPSSTKENLQTKKDKVVQGGAAEEAIMVCALCDVVYNSKVVYDSHISGKKHLVMIKKQETQVKTSLFVPESLPME</sequence>
<proteinExistence type="predicted"/>
<keyword evidence="6" id="KW-0539">Nucleus</keyword>
<dbReference type="Proteomes" id="UP000233837">
    <property type="component" value="Unassembled WGS sequence"/>
</dbReference>
<evidence type="ECO:0000256" key="1">
    <source>
        <dbReference type="ARBA" id="ARBA00004123"/>
    </source>
</evidence>
<evidence type="ECO:0000259" key="8">
    <source>
        <dbReference type="Pfam" id="PF12874"/>
    </source>
</evidence>
<dbReference type="InterPro" id="IPR013087">
    <property type="entry name" value="Znf_C2H2_type"/>
</dbReference>
<organism evidence="9 10">
    <name type="scientific">Dendrobium catenatum</name>
    <dbReference type="NCBI Taxonomy" id="906689"/>
    <lineage>
        <taxon>Eukaryota</taxon>
        <taxon>Viridiplantae</taxon>
        <taxon>Streptophyta</taxon>
        <taxon>Embryophyta</taxon>
        <taxon>Tracheophyta</taxon>
        <taxon>Spermatophyta</taxon>
        <taxon>Magnoliopsida</taxon>
        <taxon>Liliopsida</taxon>
        <taxon>Asparagales</taxon>
        <taxon>Orchidaceae</taxon>
        <taxon>Epidendroideae</taxon>
        <taxon>Malaxideae</taxon>
        <taxon>Dendrobiinae</taxon>
        <taxon>Dendrobium</taxon>
    </lineage>
</organism>
<feature type="region of interest" description="Disordered" evidence="7">
    <location>
        <begin position="24"/>
        <end position="46"/>
    </location>
</feature>
<evidence type="ECO:0000313" key="10">
    <source>
        <dbReference type="Proteomes" id="UP000233837"/>
    </source>
</evidence>
<keyword evidence="4" id="KW-0863">Zinc-finger</keyword>
<dbReference type="GO" id="GO:0008270">
    <property type="term" value="F:zinc ion binding"/>
    <property type="evidence" value="ECO:0007669"/>
    <property type="project" value="UniProtKB-KW"/>
</dbReference>
<comment type="subcellular location">
    <subcellularLocation>
        <location evidence="1">Nucleus</location>
    </subcellularLocation>
</comment>
<dbReference type="EMBL" id="KZ502186">
    <property type="protein sequence ID" value="PKU82529.1"/>
    <property type="molecule type" value="Genomic_DNA"/>
</dbReference>
<evidence type="ECO:0000256" key="6">
    <source>
        <dbReference type="ARBA" id="ARBA00023242"/>
    </source>
</evidence>
<evidence type="ECO:0000256" key="4">
    <source>
        <dbReference type="ARBA" id="ARBA00022771"/>
    </source>
</evidence>
<keyword evidence="5" id="KW-0862">Zinc</keyword>
<dbReference type="PANTHER" id="PTHR46144">
    <property type="entry name" value="ZINC FINGER PROTEIN 385B-LIKE"/>
    <property type="match status" value="1"/>
</dbReference>
<accession>A0A2I0X3N5</accession>
<protein>
    <recommendedName>
        <fullName evidence="8">C2H2-type domain-containing protein</fullName>
    </recommendedName>
</protein>
<keyword evidence="3" id="KW-0677">Repeat</keyword>
<dbReference type="GO" id="GO:0005634">
    <property type="term" value="C:nucleus"/>
    <property type="evidence" value="ECO:0007669"/>
    <property type="project" value="UniProtKB-SubCell"/>
</dbReference>
<evidence type="ECO:0000313" key="9">
    <source>
        <dbReference type="EMBL" id="PKU82529.1"/>
    </source>
</evidence>
<dbReference type="InterPro" id="IPR036236">
    <property type="entry name" value="Znf_C2H2_sf"/>
</dbReference>
<feature type="domain" description="C2H2-type" evidence="8">
    <location>
        <begin position="63"/>
        <end position="85"/>
    </location>
</feature>